<evidence type="ECO:0000313" key="3">
    <source>
        <dbReference type="Proteomes" id="UP000215999"/>
    </source>
</evidence>
<accession>A0AAW7Y1S0</accession>
<dbReference type="Proteomes" id="UP001170624">
    <property type="component" value="Unassembled WGS sequence"/>
</dbReference>
<comment type="caution">
    <text evidence="1">The sequence shown here is derived from an EMBL/GenBank/DDBJ whole genome shotgun (WGS) entry which is preliminary data.</text>
</comment>
<dbReference type="Proteomes" id="UP000215999">
    <property type="component" value="Unassembled WGS sequence"/>
</dbReference>
<dbReference type="InterPro" id="IPR007420">
    <property type="entry name" value="DUF465"/>
</dbReference>
<reference evidence="2" key="2">
    <citation type="submission" date="2017-07" db="EMBL/GenBank/DDBJ databases">
        <authorList>
            <person name="Gomez-Gil B."/>
            <person name="Enciso-Ibarra K."/>
        </authorList>
    </citation>
    <scope>NUCLEOTIDE SEQUENCE</scope>
    <source>
        <strain evidence="2">CAIM 1827</strain>
    </source>
</reference>
<dbReference type="InterPro" id="IPR038444">
    <property type="entry name" value="DUF465_sf"/>
</dbReference>
<evidence type="ECO:0000313" key="2">
    <source>
        <dbReference type="EMBL" id="OZS41535.1"/>
    </source>
</evidence>
<dbReference type="RefSeq" id="WP_062690501.1">
    <property type="nucleotide sequence ID" value="NZ_AP024850.1"/>
</dbReference>
<proteinExistence type="predicted"/>
<name>A0AAW7Y1S0_9GAMM</name>
<dbReference type="Gene3D" id="6.10.280.50">
    <property type="match status" value="1"/>
</dbReference>
<dbReference type="EMBL" id="JAUOPU010000005">
    <property type="protein sequence ID" value="MDO6542322.1"/>
    <property type="molecule type" value="Genomic_DNA"/>
</dbReference>
<sequence length="81" mass="9388">MLDENHSLAIEFPEHQNTIHQLKMANANFKSMADRYHKLDHAIRGLENQSLPIGDTSFSQMKLERAHLKDKIFEIIGQTDK</sequence>
<reference evidence="1" key="3">
    <citation type="submission" date="2023-07" db="EMBL/GenBank/DDBJ databases">
        <title>Genome content predicts the carbon catabolic preferences of heterotrophic bacteria.</title>
        <authorList>
            <person name="Gralka M."/>
        </authorList>
    </citation>
    <scope>NUCLEOTIDE SEQUENCE</scope>
    <source>
        <strain evidence="1">G2M05</strain>
    </source>
</reference>
<dbReference type="AlphaFoldDB" id="A0AAW7Y1S0"/>
<dbReference type="EMBL" id="NOIF01000289">
    <property type="protein sequence ID" value="OZS41535.1"/>
    <property type="molecule type" value="Genomic_DNA"/>
</dbReference>
<gene>
    <name evidence="2" type="ORF">ASV53_23195</name>
    <name evidence="1" type="ORF">Q4568_07255</name>
</gene>
<evidence type="ECO:0000313" key="1">
    <source>
        <dbReference type="EMBL" id="MDO6542322.1"/>
    </source>
</evidence>
<organism evidence="1 4">
    <name type="scientific">Photobacterium sanguinicancri</name>
    <dbReference type="NCBI Taxonomy" id="875932"/>
    <lineage>
        <taxon>Bacteria</taxon>
        <taxon>Pseudomonadati</taxon>
        <taxon>Pseudomonadota</taxon>
        <taxon>Gammaproteobacteria</taxon>
        <taxon>Vibrionales</taxon>
        <taxon>Vibrionaceae</taxon>
        <taxon>Photobacterium</taxon>
    </lineage>
</organism>
<reference evidence="2 3" key="1">
    <citation type="journal article" date="2016" name="Antonie Van Leeuwenhoek">
        <title>Photobacterium sanguinicancri sp. nov. isolated from marine animals.</title>
        <authorList>
            <person name="Gomez-Gil B."/>
            <person name="Roque A."/>
            <person name="Rotllant G."/>
            <person name="Romalde J.L."/>
            <person name="Doce A."/>
            <person name="Eggermont M."/>
            <person name="Defoirdt T."/>
        </authorList>
    </citation>
    <scope>NUCLEOTIDE SEQUENCE [LARGE SCALE GENOMIC DNA]</scope>
    <source>
        <strain evidence="2 3">CAIM 1827</strain>
    </source>
</reference>
<keyword evidence="3" id="KW-1185">Reference proteome</keyword>
<protein>
    <submittedName>
        <fullName evidence="1">DUF465 domain-containing protein</fullName>
    </submittedName>
</protein>
<dbReference type="Pfam" id="PF04325">
    <property type="entry name" value="DUF465"/>
    <property type="match status" value="1"/>
</dbReference>
<evidence type="ECO:0000313" key="4">
    <source>
        <dbReference type="Proteomes" id="UP001170624"/>
    </source>
</evidence>